<dbReference type="PANTHER" id="PTHR43319">
    <property type="entry name" value="BETA-LACTAMASE-RELATED"/>
    <property type="match status" value="1"/>
</dbReference>
<reference evidence="2" key="2">
    <citation type="journal article" date="2023" name="IMA Fungus">
        <title>Comparative genomic study of the Penicillium genus elucidates a diverse pangenome and 15 lateral gene transfer events.</title>
        <authorList>
            <person name="Petersen C."/>
            <person name="Sorensen T."/>
            <person name="Nielsen M.R."/>
            <person name="Sondergaard T.E."/>
            <person name="Sorensen J.L."/>
            <person name="Fitzpatrick D.A."/>
            <person name="Frisvad J.C."/>
            <person name="Nielsen K.L."/>
        </authorList>
    </citation>
    <scope>NUCLEOTIDE SEQUENCE</scope>
    <source>
        <strain evidence="2">IBT 30069</strain>
    </source>
</reference>
<proteinExistence type="predicted"/>
<gene>
    <name evidence="2" type="ORF">N7456_006552</name>
</gene>
<reference evidence="2" key="1">
    <citation type="submission" date="2022-11" db="EMBL/GenBank/DDBJ databases">
        <authorList>
            <person name="Petersen C."/>
        </authorList>
    </citation>
    <scope>NUCLEOTIDE SEQUENCE</scope>
    <source>
        <strain evidence="2">IBT 30069</strain>
    </source>
</reference>
<dbReference type="InterPro" id="IPR001466">
    <property type="entry name" value="Beta-lactam-related"/>
</dbReference>
<dbReference type="Gene3D" id="3.40.710.10">
    <property type="entry name" value="DD-peptidase/beta-lactamase superfamily"/>
    <property type="match status" value="1"/>
</dbReference>
<comment type="caution">
    <text evidence="2">The sequence shown here is derived from an EMBL/GenBank/DDBJ whole genome shotgun (WGS) entry which is preliminary data.</text>
</comment>
<dbReference type="EMBL" id="JAPQKH010000004">
    <property type="protein sequence ID" value="KAJ5100500.1"/>
    <property type="molecule type" value="Genomic_DNA"/>
</dbReference>
<feature type="domain" description="Beta-lactamase-related" evidence="1">
    <location>
        <begin position="16"/>
        <end position="366"/>
    </location>
</feature>
<dbReference type="OrthoDB" id="5946976at2759"/>
<name>A0A9W9KBR8_9EURO</name>
<evidence type="ECO:0000313" key="2">
    <source>
        <dbReference type="EMBL" id="KAJ5100500.1"/>
    </source>
</evidence>
<keyword evidence="3" id="KW-1185">Reference proteome</keyword>
<protein>
    <submittedName>
        <fullName evidence="2">Beta-lactamase</fullName>
    </submittedName>
</protein>
<sequence length="393" mass="43282">MSQVHGSCDQAFAPLREILQQKIADGDELGASLCINIDGKNVLDLWGGYADASQTLPWEKEMVTGVWSTTKVITALAAHILINRGVLDPNEKVAKYWPDFGTNGKENVTVANVLTHSSGMPAFDQTISFEDYQDVERMTEHIAEQAPWYTPGSHTAYQWTNHGHMVGEIVRRVSGKSLTQFIAEELAEPLGVDFWLGVPEKDWIRTADMVPQFSLDERDASIKSIDPDSNGILTRAIRGSFLDPFSVNTPAFRKSENGAIGGYSNARGLARIGSIVSLDGTVDTKKYLSPRTIDKMLTEQISGVDLCTSVKARWCLGFALPSSQGIYPLIPDEPGIGFWGGWGGSMLIMDRGRRMTIGYVMNKMESGLMSNSNFDVYLPEIYKGFDIYTKGSS</sequence>
<organism evidence="2 3">
    <name type="scientific">Penicillium angulare</name>
    <dbReference type="NCBI Taxonomy" id="116970"/>
    <lineage>
        <taxon>Eukaryota</taxon>
        <taxon>Fungi</taxon>
        <taxon>Dikarya</taxon>
        <taxon>Ascomycota</taxon>
        <taxon>Pezizomycotina</taxon>
        <taxon>Eurotiomycetes</taxon>
        <taxon>Eurotiomycetidae</taxon>
        <taxon>Eurotiales</taxon>
        <taxon>Aspergillaceae</taxon>
        <taxon>Penicillium</taxon>
    </lineage>
</organism>
<dbReference type="SUPFAM" id="SSF56601">
    <property type="entry name" value="beta-lactamase/transpeptidase-like"/>
    <property type="match status" value="1"/>
</dbReference>
<dbReference type="PANTHER" id="PTHR43319:SF3">
    <property type="entry name" value="BETA-LACTAMASE-RELATED DOMAIN-CONTAINING PROTEIN"/>
    <property type="match status" value="1"/>
</dbReference>
<dbReference type="AlphaFoldDB" id="A0A9W9KBR8"/>
<accession>A0A9W9KBR8</accession>
<evidence type="ECO:0000313" key="3">
    <source>
        <dbReference type="Proteomes" id="UP001149165"/>
    </source>
</evidence>
<dbReference type="Proteomes" id="UP001149165">
    <property type="component" value="Unassembled WGS sequence"/>
</dbReference>
<dbReference type="Pfam" id="PF00144">
    <property type="entry name" value="Beta-lactamase"/>
    <property type="match status" value="1"/>
</dbReference>
<dbReference type="InterPro" id="IPR012338">
    <property type="entry name" value="Beta-lactam/transpept-like"/>
</dbReference>
<dbReference type="InterPro" id="IPR052907">
    <property type="entry name" value="Beta-lactamase/esterase"/>
</dbReference>
<evidence type="ECO:0000259" key="1">
    <source>
        <dbReference type="Pfam" id="PF00144"/>
    </source>
</evidence>